<feature type="transmembrane region" description="Helical" evidence="6">
    <location>
        <begin position="387"/>
        <end position="412"/>
    </location>
</feature>
<dbReference type="Proteomes" id="UP001596065">
    <property type="component" value="Unassembled WGS sequence"/>
</dbReference>
<feature type="transmembrane region" description="Helical" evidence="6">
    <location>
        <begin position="87"/>
        <end position="110"/>
    </location>
</feature>
<evidence type="ECO:0000256" key="2">
    <source>
        <dbReference type="ARBA" id="ARBA00022692"/>
    </source>
</evidence>
<feature type="transmembrane region" description="Helical" evidence="6">
    <location>
        <begin position="329"/>
        <end position="349"/>
    </location>
</feature>
<proteinExistence type="predicted"/>
<dbReference type="EMBL" id="JBHSOE010000014">
    <property type="protein sequence ID" value="MFC5656087.1"/>
    <property type="molecule type" value="Genomic_DNA"/>
</dbReference>
<dbReference type="Gene3D" id="1.20.1250.20">
    <property type="entry name" value="MFS general substrate transporter like domains"/>
    <property type="match status" value="1"/>
</dbReference>
<gene>
    <name evidence="8" type="ORF">ACFP3J_11390</name>
</gene>
<dbReference type="PANTHER" id="PTHR42718">
    <property type="entry name" value="MAJOR FACILITATOR SUPERFAMILY MULTIDRUG TRANSPORTER MFSC"/>
    <property type="match status" value="1"/>
</dbReference>
<dbReference type="SUPFAM" id="SSF103473">
    <property type="entry name" value="MFS general substrate transporter"/>
    <property type="match status" value="1"/>
</dbReference>
<keyword evidence="2 6" id="KW-0812">Transmembrane</keyword>
<evidence type="ECO:0000256" key="3">
    <source>
        <dbReference type="ARBA" id="ARBA00022989"/>
    </source>
</evidence>
<evidence type="ECO:0000259" key="7">
    <source>
        <dbReference type="PROSITE" id="PS50850"/>
    </source>
</evidence>
<keyword evidence="3 6" id="KW-1133">Transmembrane helix</keyword>
<feature type="transmembrane region" description="Helical" evidence="6">
    <location>
        <begin position="54"/>
        <end position="75"/>
    </location>
</feature>
<organism evidence="8 9">
    <name type="scientific">Streptomyces nogalater</name>
    <dbReference type="NCBI Taxonomy" id="38314"/>
    <lineage>
        <taxon>Bacteria</taxon>
        <taxon>Bacillati</taxon>
        <taxon>Actinomycetota</taxon>
        <taxon>Actinomycetes</taxon>
        <taxon>Kitasatosporales</taxon>
        <taxon>Streptomycetaceae</taxon>
        <taxon>Streptomyces</taxon>
    </lineage>
</organism>
<feature type="transmembrane region" description="Helical" evidence="6">
    <location>
        <begin position="507"/>
        <end position="526"/>
    </location>
</feature>
<keyword evidence="9" id="KW-1185">Reference proteome</keyword>
<sequence length="536" mass="54467">MSTAQDTLPRRTDGRRGAAAVLVAVLLALLVLPTSVTGSGVALPAIGRESGASLAALQWVVHGYNLTFASFLLACGSLADRWGRRRVFGGGAALFTVASAVSAVAHGILVLDLARALAGVGAAALLTSGSSLIGETFDGRARGRAFGAVGITTGAGLALGAMAAGAVTDTLGWRAFFGLHAVLMALVWCTVPLLPRGDAGDRAVRGRRTARTGHTGGPRPAGVDWAGTATFSGGLFLLMLGTVEGPQRGWGSAEVLGLLAGSVVLLAAFALVEWRVRHPMLDLGLLRNGRFVALCLIPVVATLSFVILLPLLPNYLVVTGGYSGRSAGGVMLLMTLPILPAPLLATWLLRRGLALRGVFGLSLLCLTVGVGWLAATLEPGVTPGSLAGPLITLGVGLGLNFGLVDGAVLDVVAPETTGAAAGFLNTLRLGSEALAIAAASAALVNLVRQPFDTGLKKFPSYDGGSGALANSVNAGDLAGPLAGLPAPVRPGFTAMVTHGLTDAWQTVLWASAVVCAVLSVVIWLLLGERERTTDSR</sequence>
<evidence type="ECO:0000313" key="8">
    <source>
        <dbReference type="EMBL" id="MFC5656087.1"/>
    </source>
</evidence>
<feature type="transmembrane region" description="Helical" evidence="6">
    <location>
        <begin position="255"/>
        <end position="276"/>
    </location>
</feature>
<dbReference type="PANTHER" id="PTHR42718:SF49">
    <property type="entry name" value="EXPORT PROTEIN"/>
    <property type="match status" value="1"/>
</dbReference>
<accession>A0ABW0WFH3</accession>
<dbReference type="Pfam" id="PF07690">
    <property type="entry name" value="MFS_1"/>
    <property type="match status" value="1"/>
</dbReference>
<evidence type="ECO:0000256" key="6">
    <source>
        <dbReference type="SAM" id="Phobius"/>
    </source>
</evidence>
<feature type="transmembrane region" description="Helical" evidence="6">
    <location>
        <begin position="356"/>
        <end position="375"/>
    </location>
</feature>
<dbReference type="InterPro" id="IPR011701">
    <property type="entry name" value="MFS"/>
</dbReference>
<name>A0ABW0WFH3_STRNO</name>
<feature type="transmembrane region" description="Helical" evidence="6">
    <location>
        <begin position="173"/>
        <end position="195"/>
    </location>
</feature>
<reference evidence="9" key="1">
    <citation type="journal article" date="2019" name="Int. J. Syst. Evol. Microbiol.">
        <title>The Global Catalogue of Microorganisms (GCM) 10K type strain sequencing project: providing services to taxonomists for standard genome sequencing and annotation.</title>
        <authorList>
            <consortium name="The Broad Institute Genomics Platform"/>
            <consortium name="The Broad Institute Genome Sequencing Center for Infectious Disease"/>
            <person name="Wu L."/>
            <person name="Ma J."/>
        </authorList>
    </citation>
    <scope>NUCLEOTIDE SEQUENCE [LARGE SCALE GENOMIC DNA]</scope>
    <source>
        <strain evidence="9">KCTC 5701</strain>
    </source>
</reference>
<evidence type="ECO:0000256" key="5">
    <source>
        <dbReference type="ARBA" id="ARBA00023251"/>
    </source>
</evidence>
<dbReference type="InterPro" id="IPR036259">
    <property type="entry name" value="MFS_trans_sf"/>
</dbReference>
<keyword evidence="5" id="KW-0046">Antibiotic resistance</keyword>
<dbReference type="InterPro" id="IPR020846">
    <property type="entry name" value="MFS_dom"/>
</dbReference>
<evidence type="ECO:0000256" key="4">
    <source>
        <dbReference type="ARBA" id="ARBA00023136"/>
    </source>
</evidence>
<feature type="transmembrane region" description="Helical" evidence="6">
    <location>
        <begin position="116"/>
        <end position="133"/>
    </location>
</feature>
<protein>
    <submittedName>
        <fullName evidence="8">MFS transporter</fullName>
    </submittedName>
</protein>
<feature type="domain" description="Major facilitator superfamily (MFS) profile" evidence="7">
    <location>
        <begin position="19"/>
        <end position="530"/>
    </location>
</feature>
<keyword evidence="4 6" id="KW-0472">Membrane</keyword>
<feature type="transmembrane region" description="Helical" evidence="6">
    <location>
        <begin position="433"/>
        <end position="451"/>
    </location>
</feature>
<evidence type="ECO:0000313" key="9">
    <source>
        <dbReference type="Proteomes" id="UP001596065"/>
    </source>
</evidence>
<comment type="caution">
    <text evidence="8">The sequence shown here is derived from an EMBL/GenBank/DDBJ whole genome shotgun (WGS) entry which is preliminary data.</text>
</comment>
<evidence type="ECO:0000256" key="1">
    <source>
        <dbReference type="ARBA" id="ARBA00004651"/>
    </source>
</evidence>
<feature type="transmembrane region" description="Helical" evidence="6">
    <location>
        <begin position="288"/>
        <end position="309"/>
    </location>
</feature>
<feature type="transmembrane region" description="Helical" evidence="6">
    <location>
        <begin position="225"/>
        <end position="243"/>
    </location>
</feature>
<comment type="subcellular location">
    <subcellularLocation>
        <location evidence="1">Cell membrane</location>
        <topology evidence="1">Multi-pass membrane protein</topology>
    </subcellularLocation>
</comment>
<feature type="transmembrane region" description="Helical" evidence="6">
    <location>
        <begin position="145"/>
        <end position="167"/>
    </location>
</feature>
<dbReference type="PROSITE" id="PS50850">
    <property type="entry name" value="MFS"/>
    <property type="match status" value="1"/>
</dbReference>
<dbReference type="RefSeq" id="WP_344346315.1">
    <property type="nucleotide sequence ID" value="NZ_BAAASM010000002.1"/>
</dbReference>